<dbReference type="RefSeq" id="WP_092695618.1">
    <property type="nucleotide sequence ID" value="NZ_FNBK01000028.1"/>
</dbReference>
<name>A0A1G7TQ94_9EURY</name>
<dbReference type="STRING" id="660518.SAMN05216218_12810"/>
<keyword evidence="2" id="KW-1185">Reference proteome</keyword>
<dbReference type="AlphaFoldDB" id="A0A1G7TQ94"/>
<dbReference type="Proteomes" id="UP000199076">
    <property type="component" value="Unassembled WGS sequence"/>
</dbReference>
<dbReference type="OrthoDB" id="350551at2157"/>
<evidence type="ECO:0000313" key="2">
    <source>
        <dbReference type="Proteomes" id="UP000199076"/>
    </source>
</evidence>
<dbReference type="EMBL" id="FNBK01000028">
    <property type="protein sequence ID" value="SDG37488.1"/>
    <property type="molecule type" value="Genomic_DNA"/>
</dbReference>
<gene>
    <name evidence="1" type="ORF">SAMN05216218_12810</name>
</gene>
<accession>A0A1G7TQ94</accession>
<proteinExistence type="predicted"/>
<reference evidence="2" key="1">
    <citation type="submission" date="2016-10" db="EMBL/GenBank/DDBJ databases">
        <authorList>
            <person name="Varghese N."/>
            <person name="Submissions S."/>
        </authorList>
    </citation>
    <scope>NUCLEOTIDE SEQUENCE [LARGE SCALE GENOMIC DNA]</scope>
    <source>
        <strain evidence="2">IBRC-M 10760</strain>
    </source>
</reference>
<organism evidence="1 2">
    <name type="scientific">Halorientalis regularis</name>
    <dbReference type="NCBI Taxonomy" id="660518"/>
    <lineage>
        <taxon>Archaea</taxon>
        <taxon>Methanobacteriati</taxon>
        <taxon>Methanobacteriota</taxon>
        <taxon>Stenosarchaea group</taxon>
        <taxon>Halobacteria</taxon>
        <taxon>Halobacteriales</taxon>
        <taxon>Haloarculaceae</taxon>
        <taxon>Halorientalis</taxon>
    </lineage>
</organism>
<sequence>MAKLHIEGASDRPEVIKQYLDFIDRRDYSSLDAVMDDIYRETGLDLVNTKNMETTLAKLGLVDQQNRQQLTDYGRDVVEVLLYNDDLFFELLHFTYATAYHRNPSPDRAISWAYYNICDEFRRRAPVNFTDAKQEVVESVMERADRAPDSALDDHGPLSNTSLSNYRRFIERLDSSVYEDGEVTLRSFAPKEIVLATIDHLYRTDVDSETREYGNPMELTDDTVDTLCTILLLQEESVADVIEHVASMDARLSLKSDYQLRVRLTDPVEINDLA</sequence>
<protein>
    <submittedName>
        <fullName evidence="1">Uncharacterized protein</fullName>
    </submittedName>
</protein>
<evidence type="ECO:0000313" key="1">
    <source>
        <dbReference type="EMBL" id="SDG37488.1"/>
    </source>
</evidence>